<accession>A0A0F9CNW6</accession>
<reference evidence="1" key="1">
    <citation type="journal article" date="2015" name="Nature">
        <title>Complex archaea that bridge the gap between prokaryotes and eukaryotes.</title>
        <authorList>
            <person name="Spang A."/>
            <person name="Saw J.H."/>
            <person name="Jorgensen S.L."/>
            <person name="Zaremba-Niedzwiedzka K."/>
            <person name="Martijn J."/>
            <person name="Lind A.E."/>
            <person name="van Eijk R."/>
            <person name="Schleper C."/>
            <person name="Guy L."/>
            <person name="Ettema T.J."/>
        </authorList>
    </citation>
    <scope>NUCLEOTIDE SEQUENCE</scope>
</reference>
<dbReference type="EMBL" id="LAZR01032379">
    <property type="protein sequence ID" value="KKL51058.1"/>
    <property type="molecule type" value="Genomic_DNA"/>
</dbReference>
<gene>
    <name evidence="1" type="ORF">LCGC14_2299310</name>
</gene>
<feature type="non-terminal residue" evidence="1">
    <location>
        <position position="436"/>
    </location>
</feature>
<sequence length="436" mass="50431">MAKRKKDKLPESLSGTTKDTKAFDLFQMWKTRVLGAQEIRKKWEDEYKVKQGEEFFLGKQRAAGDEGIVINRFWSTIKVIKPNLFYSQPKFFVRPKTGRIAPVEERRAAIGEGALESVGSQDQNLMRSGSLAVLQAFFRIGSLKDVYDPRLVPNPMAGEPMFVTDASGEIRVDKETGDQIPLLDPITNEQMVEKDEVMSDEAYRYEWVDAVNMLLPDEGPDQAKWTWIGEEVTVPLDEAKEDKRFKANLRSKLEANVSRDTREGEQIEHKHQKDEELFKYYELYDIKGKKWYILADGQSFNEFLVQDDLQDGIEDHPYSLLLGWTPILAPEPSPWPMPHVYPWIELQREWNIRRQQVIEGGKRAARKGIYDDSSFPNEEEAKRILQSPNDMEWARVNDLDSHAPRILETPPISADIWADLPLIERDWQQMTGRSSP</sequence>
<name>A0A0F9CNW6_9ZZZZ</name>
<organism evidence="1">
    <name type="scientific">marine sediment metagenome</name>
    <dbReference type="NCBI Taxonomy" id="412755"/>
    <lineage>
        <taxon>unclassified sequences</taxon>
        <taxon>metagenomes</taxon>
        <taxon>ecological metagenomes</taxon>
    </lineage>
</organism>
<evidence type="ECO:0000313" key="1">
    <source>
        <dbReference type="EMBL" id="KKL51058.1"/>
    </source>
</evidence>
<dbReference type="AlphaFoldDB" id="A0A0F9CNW6"/>
<comment type="caution">
    <text evidence="1">The sequence shown here is derived from an EMBL/GenBank/DDBJ whole genome shotgun (WGS) entry which is preliminary data.</text>
</comment>
<proteinExistence type="predicted"/>
<protein>
    <submittedName>
        <fullName evidence="1">Uncharacterized protein</fullName>
    </submittedName>
</protein>